<dbReference type="NCBIfam" id="TIGR00344">
    <property type="entry name" value="alaS"/>
    <property type="match status" value="1"/>
</dbReference>
<evidence type="ECO:0000256" key="10">
    <source>
        <dbReference type="ARBA" id="ARBA00022884"/>
    </source>
</evidence>
<dbReference type="HAMAP" id="MF_00036_B">
    <property type="entry name" value="Ala_tRNA_synth_B"/>
    <property type="match status" value="1"/>
</dbReference>
<gene>
    <name evidence="17" type="ORF">TNCT_211831</name>
</gene>
<keyword evidence="5 15" id="KW-0436">Ligase</keyword>
<dbReference type="SUPFAM" id="SSF55186">
    <property type="entry name" value="ThrRS/AlaRS common domain"/>
    <property type="match status" value="2"/>
</dbReference>
<dbReference type="PROSITE" id="PS50860">
    <property type="entry name" value="AA_TRNA_LIGASE_II_ALA"/>
    <property type="match status" value="2"/>
</dbReference>
<evidence type="ECO:0000256" key="2">
    <source>
        <dbReference type="ARBA" id="ARBA00013168"/>
    </source>
</evidence>
<dbReference type="GO" id="GO:0004813">
    <property type="term" value="F:alanine-tRNA ligase activity"/>
    <property type="evidence" value="ECO:0007669"/>
    <property type="project" value="UniProtKB-UniRule"/>
</dbReference>
<feature type="binding site" evidence="15">
    <location>
        <position position="636"/>
    </location>
    <ligand>
        <name>Zn(2+)</name>
        <dbReference type="ChEBI" id="CHEBI:29105"/>
    </ligand>
</feature>
<dbReference type="FunFam" id="3.30.930.10:FF:000011">
    <property type="entry name" value="Alanine--tRNA ligase, cytoplasmic"/>
    <property type="match status" value="1"/>
</dbReference>
<evidence type="ECO:0000259" key="16">
    <source>
        <dbReference type="PROSITE" id="PS50860"/>
    </source>
</evidence>
<dbReference type="Gene3D" id="2.40.30.130">
    <property type="match status" value="2"/>
</dbReference>
<dbReference type="Pfam" id="PF07973">
    <property type="entry name" value="tRNA_SAD"/>
    <property type="match status" value="2"/>
</dbReference>
<feature type="binding site" evidence="15">
    <location>
        <position position="744"/>
    </location>
    <ligand>
        <name>Zn(2+)</name>
        <dbReference type="ChEBI" id="CHEBI:29105"/>
    </ligand>
</feature>
<keyword evidence="10 15" id="KW-0694">RNA-binding</keyword>
<sequence length="1365" mass="154967">MKLLRTKMFKKSLPTFLLRHFSCTQKYQKNKLNAKKIEEFSSKNVRDLFLKYFVNEKHHTYVPSSPVFLNNDPSLLFVNAGMNQFRSVFLNKTYPGHPFYDLKRVANSQKCVRLSGKHNDLQDVGVDLYHHTFFEMLGNWSFGDYSKVDACKMAWELLTNIYGLKPENLYVTYFGGDKHLEVPPDEECKNIWLNIGVHPDHIFPFGAKDNFWEMADTGPCGPCTEIHYDFLSSGSETVAQKINTGSHDVMEIWNLVFVQYNKERGDKLKSIPTLNVDTGMGLERLTAVLQGTRSNYDTDLFIPLFQAIESNFKVRPYMGKTGADDVDGLDTAYRILADHSRMFSIAIADGMFPDSFDAGHVLRKIIRRAAYTANRFMKTQPGALSSLIPYVAETLDFYPEIKKYSNEIIYIVNDEEKKFHQAINRGRKARNKMISDNCEKLLTGQQVLELHESYGLEDNTIQDLASEVNATVDWEECERIKSEKLQQIKHQREEKSNALLTMVNSLIKKNIPLSDDSFKYNYNTEKNKYGVKNITAKILAIFKDKEMVPEAEEGSSCILVSDKSNFYSEGGGQVSDIGIFSNQDCTFKVDYVSSSQGYVFHHGLVTSGKVICNSDINMEVDKDHRLSCSQNHTGTHILNTALRKVLPYTTQRSSQVNPSYLKFGFSAKTNLTDEQLKEIEDLANQMIQKKLQVVRKEYMLEELLTQPNAVLLRGEEYPEIVSVISISNTDSKEIVSLEPCCGTHVHNTIDIENFVIIPSKSHGGTIKVINGVTGKSAAVIQENGNILRKRVLDLQDAVNIALEKIDTPLDKYLDLLNQVRAILKECQLKYDIPLRDLKDCELLLKDLKIRLNHFITTASKVDMTTDTSGALLHEPKIDPEILTNLKRKEILPTDDNFKYHYSDKGVKPIMAKVVALVRDGQLVKSVKQGLNCQLVLDKTNFYSEDDEQAGDTGIISCDECRVKINNVYKLDGYVFHDGYVELGEISANHMFSLMVNNKHRLACSQNHTALHLLNAALKNNLSYFLPLSAVAGAKELSLNFTTKDNVNDEQMTKIEKTLNDFIDANLDVIHSEVPMESLKELPPYKSALIKENEKHIPVVTICGSNESDTFRSVEPCCGTHVKSTRDICSFIITSQKNSKNKERVIRAVTGEQALFVEKDGQIYDEKLSRLEEYVSGCLEKPQKDVLELWDCLKEVKESKAFHETELPLLLFRKHQEKLMDLTKKLTQATNDFVQNGFKEVKCEMKNVLEEFSNEEYIVHYLSSVGDGKKIINYAIENSQEKPALYFVKDGHKSVICSCYVPKSLVSSSFSALLWINPVASLLEGQTRTLPKDPELFYSVISKRLDRVQQAAIVAKKIVSSYLSKK</sequence>
<comment type="cofactor">
    <cofactor evidence="15">
        <name>Zn(2+)</name>
        <dbReference type="ChEBI" id="CHEBI:29105"/>
    </cofactor>
    <text evidence="15">Binds 1 zinc ion per subunit.</text>
</comment>
<dbReference type="EC" id="6.1.1.7" evidence="2"/>
<dbReference type="InterPro" id="IPR018163">
    <property type="entry name" value="Thr/Ala-tRNA-synth_IIc_edit"/>
</dbReference>
<comment type="domain">
    <text evidence="15">Consists of three domains; the N-terminal catalytic domain, the editing domain and the C-terminal C-Ala domain. The editing domain removes incorrectly charged amino acids, while the C-Ala domain, along with tRNA(Ala), serves as a bridge to cooperatively bring together the editing and aminoacylation centers thus stimulating deacylation of misacylated tRNAs.</text>
</comment>
<dbReference type="InterPro" id="IPR002318">
    <property type="entry name" value="Ala-tRNA-lgiase_IIc"/>
</dbReference>
<keyword evidence="7 15" id="KW-0547">Nucleotide-binding</keyword>
<dbReference type="PRINTS" id="PR00980">
    <property type="entry name" value="TRNASYNTHALA"/>
</dbReference>
<keyword evidence="6 15" id="KW-0479">Metal-binding</keyword>
<evidence type="ECO:0000256" key="5">
    <source>
        <dbReference type="ARBA" id="ARBA00022598"/>
    </source>
</evidence>
<dbReference type="GO" id="GO:0000049">
    <property type="term" value="F:tRNA binding"/>
    <property type="evidence" value="ECO:0007669"/>
    <property type="project" value="UniProtKB-KW"/>
</dbReference>
<evidence type="ECO:0000256" key="7">
    <source>
        <dbReference type="ARBA" id="ARBA00022741"/>
    </source>
</evidence>
<comment type="similarity">
    <text evidence="1">Belongs to the class-II aminoacyl-tRNA synthetase family. Alax-L subfamily.</text>
</comment>
<keyword evidence="4 15" id="KW-0820">tRNA-binding</keyword>
<dbReference type="GO" id="GO:0002161">
    <property type="term" value="F:aminoacyl-tRNA deacylase activity"/>
    <property type="evidence" value="ECO:0007669"/>
    <property type="project" value="TreeGrafter"/>
</dbReference>
<evidence type="ECO:0000256" key="6">
    <source>
        <dbReference type="ARBA" id="ARBA00022723"/>
    </source>
</evidence>
<dbReference type="Gene3D" id="3.30.980.10">
    <property type="entry name" value="Threonyl-trna Synthetase, Chain A, domain 2"/>
    <property type="match status" value="2"/>
</dbReference>
<proteinExistence type="inferred from homology"/>
<dbReference type="SUPFAM" id="SSF55681">
    <property type="entry name" value="Class II aaRS and biotin synthetases"/>
    <property type="match status" value="1"/>
</dbReference>
<comment type="catalytic activity">
    <reaction evidence="14 15">
        <text>tRNA(Ala) + L-alanine + ATP = L-alanyl-tRNA(Ala) + AMP + diphosphate</text>
        <dbReference type="Rhea" id="RHEA:12540"/>
        <dbReference type="Rhea" id="RHEA-COMP:9657"/>
        <dbReference type="Rhea" id="RHEA-COMP:9923"/>
        <dbReference type="ChEBI" id="CHEBI:30616"/>
        <dbReference type="ChEBI" id="CHEBI:33019"/>
        <dbReference type="ChEBI" id="CHEBI:57972"/>
        <dbReference type="ChEBI" id="CHEBI:78442"/>
        <dbReference type="ChEBI" id="CHEBI:78497"/>
        <dbReference type="ChEBI" id="CHEBI:456215"/>
        <dbReference type="EC" id="6.1.1.7"/>
    </reaction>
</comment>
<comment type="function">
    <text evidence="15">Catalyzes the attachment of alanine to tRNA(Ala) in a two-step reaction: alanine is first activated by ATP to form Ala-AMP and then transferred to the acceptor end of tRNA(Ala). Also edits incorrectly charged tRNA(Ala) via its editing domain.</text>
</comment>
<reference evidence="17" key="1">
    <citation type="submission" date="2020-07" db="EMBL/GenBank/DDBJ databases">
        <title>Multicomponent nature underlies the extraordinary mechanical properties of spider dragline silk.</title>
        <authorList>
            <person name="Kono N."/>
            <person name="Nakamura H."/>
            <person name="Mori M."/>
            <person name="Yoshida Y."/>
            <person name="Ohtoshi R."/>
            <person name="Malay A.D."/>
            <person name="Moran D.A.P."/>
            <person name="Tomita M."/>
            <person name="Numata K."/>
            <person name="Arakawa K."/>
        </authorList>
    </citation>
    <scope>NUCLEOTIDE SEQUENCE</scope>
</reference>
<evidence type="ECO:0000256" key="14">
    <source>
        <dbReference type="ARBA" id="ARBA00048300"/>
    </source>
</evidence>
<evidence type="ECO:0000256" key="9">
    <source>
        <dbReference type="ARBA" id="ARBA00022840"/>
    </source>
</evidence>
<dbReference type="PANTHER" id="PTHR11777:SF9">
    <property type="entry name" value="ALANINE--TRNA LIGASE, CYTOPLASMIC"/>
    <property type="match status" value="1"/>
</dbReference>
<keyword evidence="8 15" id="KW-0862">Zinc</keyword>
<dbReference type="EMBL" id="BMAO01037296">
    <property type="protein sequence ID" value="GFR16730.1"/>
    <property type="molecule type" value="Genomic_DNA"/>
</dbReference>
<dbReference type="OrthoDB" id="6414510at2759"/>
<comment type="caution">
    <text evidence="17">The sequence shown here is derived from an EMBL/GenBank/DDBJ whole genome shotgun (WGS) entry which is preliminary data.</text>
</comment>
<dbReference type="FunFam" id="3.30.980.10:FF:000004">
    <property type="entry name" value="Alanine--tRNA ligase, cytoplasmic"/>
    <property type="match status" value="2"/>
</dbReference>
<dbReference type="GO" id="GO:0005524">
    <property type="term" value="F:ATP binding"/>
    <property type="evidence" value="ECO:0007669"/>
    <property type="project" value="UniProtKB-UniRule"/>
</dbReference>
<evidence type="ECO:0000256" key="11">
    <source>
        <dbReference type="ARBA" id="ARBA00022917"/>
    </source>
</evidence>
<feature type="binding site" evidence="15">
    <location>
        <position position="632"/>
    </location>
    <ligand>
        <name>Zn(2+)</name>
        <dbReference type="ChEBI" id="CHEBI:29105"/>
    </ligand>
</feature>
<dbReference type="SMART" id="SM00863">
    <property type="entry name" value="tRNA_SAD"/>
    <property type="match status" value="2"/>
</dbReference>
<protein>
    <recommendedName>
        <fullName evidence="3">Alanine--tRNA ligase</fullName>
        <ecNumber evidence="2">6.1.1.7</ecNumber>
    </recommendedName>
    <alternativeName>
        <fullName evidence="13">Alanyl-tRNA synthetase</fullName>
    </alternativeName>
</protein>
<organism evidence="17 18">
    <name type="scientific">Trichonephila clavata</name>
    <name type="common">Joro spider</name>
    <name type="synonym">Nephila clavata</name>
    <dbReference type="NCBI Taxonomy" id="2740835"/>
    <lineage>
        <taxon>Eukaryota</taxon>
        <taxon>Metazoa</taxon>
        <taxon>Ecdysozoa</taxon>
        <taxon>Arthropoda</taxon>
        <taxon>Chelicerata</taxon>
        <taxon>Arachnida</taxon>
        <taxon>Araneae</taxon>
        <taxon>Araneomorphae</taxon>
        <taxon>Entelegynae</taxon>
        <taxon>Araneoidea</taxon>
        <taxon>Nephilidae</taxon>
        <taxon>Trichonephila</taxon>
    </lineage>
</organism>
<dbReference type="InterPro" id="IPR018164">
    <property type="entry name" value="Ala-tRNA-synth_IIc_N"/>
</dbReference>
<keyword evidence="12 15" id="KW-0030">Aminoacyl-tRNA synthetase</keyword>
<evidence type="ECO:0000313" key="18">
    <source>
        <dbReference type="Proteomes" id="UP000887116"/>
    </source>
</evidence>
<feature type="binding site" evidence="15">
    <location>
        <position position="740"/>
    </location>
    <ligand>
        <name>Zn(2+)</name>
        <dbReference type="ChEBI" id="CHEBI:29105"/>
    </ligand>
</feature>
<dbReference type="GO" id="GO:0005739">
    <property type="term" value="C:mitochondrion"/>
    <property type="evidence" value="ECO:0007669"/>
    <property type="project" value="TreeGrafter"/>
</dbReference>
<comment type="subunit">
    <text evidence="15">Monomer.</text>
</comment>
<keyword evidence="18" id="KW-1185">Reference proteome</keyword>
<dbReference type="Gene3D" id="3.30.930.10">
    <property type="entry name" value="Bira Bifunctional Protein, Domain 2"/>
    <property type="match status" value="1"/>
</dbReference>
<evidence type="ECO:0000256" key="4">
    <source>
        <dbReference type="ARBA" id="ARBA00022555"/>
    </source>
</evidence>
<dbReference type="SUPFAM" id="SSF50447">
    <property type="entry name" value="Translation proteins"/>
    <property type="match status" value="2"/>
</dbReference>
<dbReference type="PANTHER" id="PTHR11777">
    <property type="entry name" value="ALANYL-TRNA SYNTHETASE"/>
    <property type="match status" value="1"/>
</dbReference>
<dbReference type="GO" id="GO:0006419">
    <property type="term" value="P:alanyl-tRNA aminoacylation"/>
    <property type="evidence" value="ECO:0007669"/>
    <property type="project" value="InterPro"/>
</dbReference>
<feature type="domain" description="Alanyl-transfer RNA synthetases family profile" evidence="16">
    <location>
        <begin position="779"/>
        <end position="1159"/>
    </location>
</feature>
<feature type="domain" description="Alanyl-transfer RNA synthetases family profile" evidence="16">
    <location>
        <begin position="40"/>
        <end position="783"/>
    </location>
</feature>
<dbReference type="InterPro" id="IPR018165">
    <property type="entry name" value="Ala-tRNA-synth_IIc_core"/>
</dbReference>
<dbReference type="Pfam" id="PF01411">
    <property type="entry name" value="tRNA-synt_2c"/>
    <property type="match status" value="2"/>
</dbReference>
<dbReference type="InterPro" id="IPR023033">
    <property type="entry name" value="Ala_tRNA_ligase_euk/bac"/>
</dbReference>
<dbReference type="InterPro" id="IPR050058">
    <property type="entry name" value="Ala-tRNA_ligase"/>
</dbReference>
<dbReference type="SUPFAM" id="SSF101353">
    <property type="entry name" value="Putative anticodon-binding domain of alanyl-tRNA synthetase (AlaRS)"/>
    <property type="match status" value="1"/>
</dbReference>
<keyword evidence="9 15" id="KW-0067">ATP-binding</keyword>
<dbReference type="Proteomes" id="UP000887116">
    <property type="component" value="Unassembled WGS sequence"/>
</dbReference>
<dbReference type="InterPro" id="IPR009000">
    <property type="entry name" value="Transl_B-barrel_sf"/>
</dbReference>
<dbReference type="InterPro" id="IPR018162">
    <property type="entry name" value="Ala-tRNA-ligase_IIc_anticod-bd"/>
</dbReference>
<dbReference type="InterPro" id="IPR012947">
    <property type="entry name" value="tRNA_SAD"/>
</dbReference>
<dbReference type="CDD" id="cd00673">
    <property type="entry name" value="AlaRS_core"/>
    <property type="match status" value="1"/>
</dbReference>
<evidence type="ECO:0000256" key="1">
    <source>
        <dbReference type="ARBA" id="ARBA00008429"/>
    </source>
</evidence>
<keyword evidence="11 15" id="KW-0648">Protein biosynthesis</keyword>
<dbReference type="GO" id="GO:0008270">
    <property type="term" value="F:zinc ion binding"/>
    <property type="evidence" value="ECO:0007669"/>
    <property type="project" value="UniProtKB-UniRule"/>
</dbReference>
<name>A0A8X6H7N9_TRICU</name>
<accession>A0A8X6H7N9</accession>
<evidence type="ECO:0000256" key="15">
    <source>
        <dbReference type="HAMAP-Rule" id="MF_03133"/>
    </source>
</evidence>
<dbReference type="InterPro" id="IPR045864">
    <property type="entry name" value="aa-tRNA-synth_II/BPL/LPL"/>
</dbReference>
<evidence type="ECO:0000313" key="17">
    <source>
        <dbReference type="EMBL" id="GFR16730.1"/>
    </source>
</evidence>
<evidence type="ECO:0000256" key="13">
    <source>
        <dbReference type="ARBA" id="ARBA00032577"/>
    </source>
</evidence>
<evidence type="ECO:0000256" key="12">
    <source>
        <dbReference type="ARBA" id="ARBA00023146"/>
    </source>
</evidence>
<evidence type="ECO:0000256" key="3">
    <source>
        <dbReference type="ARBA" id="ARBA00017959"/>
    </source>
</evidence>
<evidence type="ECO:0000256" key="8">
    <source>
        <dbReference type="ARBA" id="ARBA00022833"/>
    </source>
</evidence>